<accession>A0A6J6AD40</accession>
<gene>
    <name evidence="1" type="ORF">UFOPK4180_00305</name>
</gene>
<name>A0A6J6AD40_9ZZZZ</name>
<dbReference type="Pfam" id="PF21853">
    <property type="entry name" value="DUF6912"/>
    <property type="match status" value="1"/>
</dbReference>
<protein>
    <submittedName>
        <fullName evidence="1">Unannotated protein</fullName>
    </submittedName>
</protein>
<evidence type="ECO:0000313" key="1">
    <source>
        <dbReference type="EMBL" id="CAB4366716.1"/>
    </source>
</evidence>
<dbReference type="InterPro" id="IPR054206">
    <property type="entry name" value="DUF6912"/>
</dbReference>
<dbReference type="EMBL" id="CAESPC010000028">
    <property type="protein sequence ID" value="CAB4366716.1"/>
    <property type="molecule type" value="Genomic_DNA"/>
</dbReference>
<reference evidence="1" key="1">
    <citation type="submission" date="2020-05" db="EMBL/GenBank/DDBJ databases">
        <authorList>
            <person name="Chiriac C."/>
            <person name="Salcher M."/>
            <person name="Ghai R."/>
            <person name="Kavagutti S V."/>
        </authorList>
    </citation>
    <scope>NUCLEOTIDE SEQUENCE</scope>
</reference>
<proteinExistence type="predicted"/>
<sequence length="129" mass="14387">MRGYLAMTATEVLEFIETRTFDVSDIYAPTAVFLSNNSELDEEEIEYTLSMVAAEDAIDLKAESSGSALVLAFEIPESMISESHEMSISLTTALSWDHLECAFEVSDDGEELTWFATQEISQNIQDWLG</sequence>
<dbReference type="AlphaFoldDB" id="A0A6J6AD40"/>
<organism evidence="1">
    <name type="scientific">freshwater metagenome</name>
    <dbReference type="NCBI Taxonomy" id="449393"/>
    <lineage>
        <taxon>unclassified sequences</taxon>
        <taxon>metagenomes</taxon>
        <taxon>ecological metagenomes</taxon>
    </lineage>
</organism>